<dbReference type="SUPFAM" id="SSF53335">
    <property type="entry name" value="S-adenosyl-L-methionine-dependent methyltransferases"/>
    <property type="match status" value="1"/>
</dbReference>
<keyword evidence="2" id="KW-0808">Transferase</keyword>
<dbReference type="InterPro" id="IPR029063">
    <property type="entry name" value="SAM-dependent_MTases_sf"/>
</dbReference>
<feature type="domain" description="Methyltransferase type 12" evidence="3">
    <location>
        <begin position="42"/>
        <end position="129"/>
    </location>
</feature>
<keyword evidence="1 4" id="KW-0489">Methyltransferase</keyword>
<evidence type="ECO:0000313" key="4">
    <source>
        <dbReference type="EMBL" id="UYM06829.1"/>
    </source>
</evidence>
<evidence type="ECO:0000313" key="5">
    <source>
        <dbReference type="Proteomes" id="UP001164390"/>
    </source>
</evidence>
<dbReference type="Proteomes" id="UP001164390">
    <property type="component" value="Chromosome"/>
</dbReference>
<dbReference type="PANTHER" id="PTHR44942:SF4">
    <property type="entry name" value="METHYLTRANSFERASE TYPE 11 DOMAIN-CONTAINING PROTEIN"/>
    <property type="match status" value="1"/>
</dbReference>
<protein>
    <submittedName>
        <fullName evidence="4">Class I SAM-dependent methyltransferase</fullName>
    </submittedName>
</protein>
<accession>A0AA46TKY6</accession>
<dbReference type="RefSeq" id="WP_271635752.1">
    <property type="nucleotide sequence ID" value="NZ_CP094970.1"/>
</dbReference>
<gene>
    <name evidence="4" type="ORF">L0C25_07065</name>
</gene>
<reference evidence="4" key="1">
    <citation type="submission" date="2022-01" db="EMBL/GenBank/DDBJ databases">
        <title>Nocardioidaceae gen. sp. A5X3R13.</title>
        <authorList>
            <person name="Lopez Marin M.A."/>
            <person name="Uhlik O."/>
        </authorList>
    </citation>
    <scope>NUCLEOTIDE SEQUENCE</scope>
    <source>
        <strain evidence="4">A5X3R13</strain>
    </source>
</reference>
<dbReference type="CDD" id="cd02440">
    <property type="entry name" value="AdoMet_MTases"/>
    <property type="match status" value="1"/>
</dbReference>
<evidence type="ECO:0000259" key="3">
    <source>
        <dbReference type="Pfam" id="PF08242"/>
    </source>
</evidence>
<proteinExistence type="predicted"/>
<dbReference type="GO" id="GO:0008168">
    <property type="term" value="F:methyltransferase activity"/>
    <property type="evidence" value="ECO:0007669"/>
    <property type="project" value="UniProtKB-KW"/>
</dbReference>
<dbReference type="AlphaFoldDB" id="A0AA46TKY6"/>
<dbReference type="KEGG" id="sgrg:L0C25_07065"/>
<keyword evidence="5" id="KW-1185">Reference proteome</keyword>
<dbReference type="GO" id="GO:0032259">
    <property type="term" value="P:methylation"/>
    <property type="evidence" value="ECO:0007669"/>
    <property type="project" value="UniProtKB-KW"/>
</dbReference>
<sequence>MTPRALSFGSAAAAYERFRPGYPDALVERVLAYGTGPMRTALEIGAGTGKATRAFVRHGVEVLASEPDPLMLAELRRQVPGAATQQATFEEVSTEPTYDLVYAAASLHWTDSATRWRRIAALLRPGGTLASFGAPIQLATAADRATYEAARSPYLDHDFIPSPDGTPADAALEWPGTELMGSDLFTDVQQVVVERRWSGTAAEYVGYLSTVSAYLQLPSERRAEALRQVAAALPERVEISGDLTVHLARRAG</sequence>
<dbReference type="PANTHER" id="PTHR44942">
    <property type="entry name" value="METHYLTRANSF_11 DOMAIN-CONTAINING PROTEIN"/>
    <property type="match status" value="1"/>
</dbReference>
<dbReference type="EMBL" id="CP094970">
    <property type="protein sequence ID" value="UYM06829.1"/>
    <property type="molecule type" value="Genomic_DNA"/>
</dbReference>
<dbReference type="Gene3D" id="3.40.50.150">
    <property type="entry name" value="Vaccinia Virus protein VP39"/>
    <property type="match status" value="1"/>
</dbReference>
<evidence type="ECO:0000256" key="1">
    <source>
        <dbReference type="ARBA" id="ARBA00022603"/>
    </source>
</evidence>
<organism evidence="4 5">
    <name type="scientific">Solicola gregarius</name>
    <dbReference type="NCBI Taxonomy" id="2908642"/>
    <lineage>
        <taxon>Bacteria</taxon>
        <taxon>Bacillati</taxon>
        <taxon>Actinomycetota</taxon>
        <taxon>Actinomycetes</taxon>
        <taxon>Propionibacteriales</taxon>
        <taxon>Nocardioidaceae</taxon>
        <taxon>Solicola</taxon>
    </lineage>
</organism>
<dbReference type="Pfam" id="PF08242">
    <property type="entry name" value="Methyltransf_12"/>
    <property type="match status" value="1"/>
</dbReference>
<dbReference type="InterPro" id="IPR051052">
    <property type="entry name" value="Diverse_substrate_MTase"/>
</dbReference>
<evidence type="ECO:0000256" key="2">
    <source>
        <dbReference type="ARBA" id="ARBA00022679"/>
    </source>
</evidence>
<name>A0AA46TKY6_9ACTN</name>
<dbReference type="InterPro" id="IPR013217">
    <property type="entry name" value="Methyltransf_12"/>
</dbReference>